<dbReference type="EMBL" id="SSWX01000007">
    <property type="protein sequence ID" value="THJ34342.1"/>
    <property type="molecule type" value="Genomic_DNA"/>
</dbReference>
<keyword evidence="11" id="KW-1185">Reference proteome</keyword>
<evidence type="ECO:0000256" key="9">
    <source>
        <dbReference type="PIRSR" id="PIRSR006113-2"/>
    </source>
</evidence>
<evidence type="ECO:0000256" key="5">
    <source>
        <dbReference type="ARBA" id="ARBA00022833"/>
    </source>
</evidence>
<gene>
    <name evidence="10" type="ORF">E8K88_06920</name>
</gene>
<dbReference type="GO" id="GO:0046872">
    <property type="term" value="F:metal ion binding"/>
    <property type="evidence" value="ECO:0007669"/>
    <property type="project" value="UniProtKB-KW"/>
</dbReference>
<dbReference type="Proteomes" id="UP000306236">
    <property type="component" value="Unassembled WGS sequence"/>
</dbReference>
<feature type="binding site" evidence="9">
    <location>
        <position position="32"/>
    </location>
    <ligand>
        <name>Zn(2+)</name>
        <dbReference type="ChEBI" id="CHEBI:29105"/>
    </ligand>
</feature>
<feature type="binding site" evidence="9">
    <location>
        <position position="15"/>
    </location>
    <ligand>
        <name>Zn(2+)</name>
        <dbReference type="ChEBI" id="CHEBI:29105"/>
    </ligand>
</feature>
<evidence type="ECO:0000256" key="4">
    <source>
        <dbReference type="ARBA" id="ARBA00022723"/>
    </source>
</evidence>
<dbReference type="InterPro" id="IPR038418">
    <property type="entry name" value="6-PTP_synth/QueD_sf"/>
</dbReference>
<accession>A0A4V3YX97</accession>
<dbReference type="SUPFAM" id="SSF55620">
    <property type="entry name" value="Tetrahydrobiopterin biosynthesis enzymes-like"/>
    <property type="match status" value="1"/>
</dbReference>
<dbReference type="PIRSF" id="PIRSF006113">
    <property type="entry name" value="PTP_synth"/>
    <property type="match status" value="1"/>
</dbReference>
<comment type="pathway">
    <text evidence="1 8">Purine metabolism; 7-cyano-7-deazaguanine biosynthesis.</text>
</comment>
<keyword evidence="6 8" id="KW-0456">Lyase</keyword>
<sequence>MQYELSQRFFFDAAHTLHRAIEVESSRRIHGHTYEAEVTVRGLPDPKSGMLIDLGFLRSEIARLRDKLDHRLLDEVEGIGPATLENLCTYIRTQLEPAVPNLCAVMVERRTSGDRCVLRWK</sequence>
<keyword evidence="5 8" id="KW-0862">Zinc</keyword>
<comment type="cofactor">
    <cofactor evidence="8 9">
        <name>Zn(2+)</name>
        <dbReference type="ChEBI" id="CHEBI:29105"/>
    </cofactor>
    <text evidence="8 9">Binds 1 zinc ion per subunit.</text>
</comment>
<organism evidence="10 11">
    <name type="scientific">Lampropedia aestuarii</name>
    <dbReference type="NCBI Taxonomy" id="2562762"/>
    <lineage>
        <taxon>Bacteria</taxon>
        <taxon>Pseudomonadati</taxon>
        <taxon>Pseudomonadota</taxon>
        <taxon>Betaproteobacteria</taxon>
        <taxon>Burkholderiales</taxon>
        <taxon>Comamonadaceae</taxon>
        <taxon>Lampropedia</taxon>
    </lineage>
</organism>
<feature type="binding site" evidence="9">
    <location>
        <position position="30"/>
    </location>
    <ligand>
        <name>Zn(2+)</name>
        <dbReference type="ChEBI" id="CHEBI:29105"/>
    </ligand>
</feature>
<reference evidence="10 11" key="1">
    <citation type="submission" date="2019-04" db="EMBL/GenBank/DDBJ databases">
        <title>Lampropedia sp YIM MLB12 draf genome.</title>
        <authorList>
            <person name="Wang Y.-X."/>
        </authorList>
    </citation>
    <scope>NUCLEOTIDE SEQUENCE [LARGE SCALE GENOMIC DNA]</scope>
    <source>
        <strain evidence="10 11">YIM MLB12</strain>
    </source>
</reference>
<evidence type="ECO:0000256" key="1">
    <source>
        <dbReference type="ARBA" id="ARBA00005061"/>
    </source>
</evidence>
<dbReference type="PANTHER" id="PTHR12589:SF7">
    <property type="entry name" value="6-PYRUVOYL TETRAHYDROBIOPTERIN SYNTHASE"/>
    <property type="match status" value="1"/>
</dbReference>
<comment type="similarity">
    <text evidence="2 8">Belongs to the PTPS family. QueD subfamily.</text>
</comment>
<comment type="caution">
    <text evidence="10">The sequence shown here is derived from an EMBL/GenBank/DDBJ whole genome shotgun (WGS) entry which is preliminary data.</text>
</comment>
<evidence type="ECO:0000256" key="3">
    <source>
        <dbReference type="ARBA" id="ARBA00018141"/>
    </source>
</evidence>
<protein>
    <recommendedName>
        <fullName evidence="3 8">6-carboxy-5,6,7,8-tetrahydropterin synthase</fullName>
        <ecNumber evidence="8">4.-.-.-</ecNumber>
    </recommendedName>
</protein>
<dbReference type="RefSeq" id="WP_136406016.1">
    <property type="nucleotide sequence ID" value="NZ_SSWX01000007.1"/>
</dbReference>
<evidence type="ECO:0000256" key="7">
    <source>
        <dbReference type="ARBA" id="ARBA00048807"/>
    </source>
</evidence>
<dbReference type="InterPro" id="IPR007115">
    <property type="entry name" value="6-PTP_synth/QueD"/>
</dbReference>
<proteinExistence type="inferred from homology"/>
<dbReference type="Pfam" id="PF01242">
    <property type="entry name" value="PTPS"/>
    <property type="match status" value="1"/>
</dbReference>
<evidence type="ECO:0000256" key="8">
    <source>
        <dbReference type="PIRNR" id="PIRNR006113"/>
    </source>
</evidence>
<keyword evidence="8" id="KW-0671">Queuosine biosynthesis</keyword>
<dbReference type="AlphaFoldDB" id="A0A4V3YX97"/>
<evidence type="ECO:0000313" key="10">
    <source>
        <dbReference type="EMBL" id="THJ34342.1"/>
    </source>
</evidence>
<dbReference type="PANTHER" id="PTHR12589">
    <property type="entry name" value="PYRUVOYL TETRAHYDROBIOPTERIN SYNTHASE"/>
    <property type="match status" value="1"/>
</dbReference>
<dbReference type="Gene3D" id="3.30.479.10">
    <property type="entry name" value="6-pyruvoyl tetrahydropterin synthase/QueD"/>
    <property type="match status" value="1"/>
</dbReference>
<dbReference type="UniPathway" id="UPA00391"/>
<dbReference type="OrthoDB" id="9804698at2"/>
<evidence type="ECO:0000256" key="6">
    <source>
        <dbReference type="ARBA" id="ARBA00023239"/>
    </source>
</evidence>
<comment type="catalytic activity">
    <reaction evidence="7 8">
        <text>7,8-dihydroneopterin 3'-triphosphate + H2O = 6-carboxy-5,6,7,8-tetrahydropterin + triphosphate + acetaldehyde + 2 H(+)</text>
        <dbReference type="Rhea" id="RHEA:27966"/>
        <dbReference type="ChEBI" id="CHEBI:15343"/>
        <dbReference type="ChEBI" id="CHEBI:15377"/>
        <dbReference type="ChEBI" id="CHEBI:15378"/>
        <dbReference type="ChEBI" id="CHEBI:18036"/>
        <dbReference type="ChEBI" id="CHEBI:58462"/>
        <dbReference type="ChEBI" id="CHEBI:61032"/>
        <dbReference type="EC" id="4.1.2.50"/>
    </reaction>
</comment>
<dbReference type="GO" id="GO:0070497">
    <property type="term" value="F:6-carboxytetrahydropterin synthase activity"/>
    <property type="evidence" value="ECO:0007669"/>
    <property type="project" value="UniProtKB-EC"/>
</dbReference>
<evidence type="ECO:0000313" key="11">
    <source>
        <dbReference type="Proteomes" id="UP000306236"/>
    </source>
</evidence>
<name>A0A4V3YX97_9BURK</name>
<keyword evidence="4 8" id="KW-0479">Metal-binding</keyword>
<dbReference type="EC" id="4.-.-.-" evidence="8"/>
<dbReference type="GO" id="GO:0008616">
    <property type="term" value="P:tRNA queuosine(34) biosynthetic process"/>
    <property type="evidence" value="ECO:0007669"/>
    <property type="project" value="UniProtKB-KW"/>
</dbReference>
<evidence type="ECO:0000256" key="2">
    <source>
        <dbReference type="ARBA" id="ARBA00008900"/>
    </source>
</evidence>